<dbReference type="SUPFAM" id="SSF46785">
    <property type="entry name" value="Winged helix' DNA-binding domain"/>
    <property type="match status" value="1"/>
</dbReference>
<dbReference type="GO" id="GO:0003677">
    <property type="term" value="F:DNA binding"/>
    <property type="evidence" value="ECO:0007669"/>
    <property type="project" value="UniProtKB-KW"/>
</dbReference>
<dbReference type="GO" id="GO:0005829">
    <property type="term" value="C:cytosol"/>
    <property type="evidence" value="ECO:0007669"/>
    <property type="project" value="TreeGrafter"/>
</dbReference>
<keyword evidence="1" id="KW-0238">DNA-binding</keyword>
<organism evidence="2 3">
    <name type="scientific">Lentisphaera araneosa HTCC2155</name>
    <dbReference type="NCBI Taxonomy" id="313628"/>
    <lineage>
        <taxon>Bacteria</taxon>
        <taxon>Pseudomonadati</taxon>
        <taxon>Lentisphaerota</taxon>
        <taxon>Lentisphaeria</taxon>
        <taxon>Lentisphaerales</taxon>
        <taxon>Lentisphaeraceae</taxon>
        <taxon>Lentisphaera</taxon>
    </lineage>
</organism>
<comment type="caution">
    <text evidence="2">The sequence shown here is derived from an EMBL/GenBank/DDBJ whole genome shotgun (WGS) entry which is preliminary data.</text>
</comment>
<dbReference type="NCBIfam" id="TIGR00738">
    <property type="entry name" value="rrf2_super"/>
    <property type="match status" value="1"/>
</dbReference>
<name>A6DJX0_9BACT</name>
<dbReference type="EMBL" id="ABCK01000006">
    <property type="protein sequence ID" value="EDM28194.1"/>
    <property type="molecule type" value="Genomic_DNA"/>
</dbReference>
<proteinExistence type="predicted"/>
<dbReference type="InterPro" id="IPR000944">
    <property type="entry name" value="Tscrpt_reg_Rrf2"/>
</dbReference>
<gene>
    <name evidence="2" type="ORF">LNTAR_12596</name>
</gene>
<dbReference type="PROSITE" id="PS51197">
    <property type="entry name" value="HTH_RRF2_2"/>
    <property type="match status" value="1"/>
</dbReference>
<dbReference type="Pfam" id="PF02082">
    <property type="entry name" value="Rrf2"/>
    <property type="match status" value="1"/>
</dbReference>
<dbReference type="OrthoDB" id="9795923at2"/>
<dbReference type="PANTHER" id="PTHR33221:SF4">
    <property type="entry name" value="HTH-TYPE TRANSCRIPTIONAL REPRESSOR NSRR"/>
    <property type="match status" value="1"/>
</dbReference>
<protein>
    <submittedName>
        <fullName evidence="2">Rrf2 family protein</fullName>
    </submittedName>
</protein>
<dbReference type="Gene3D" id="1.10.10.10">
    <property type="entry name" value="Winged helix-like DNA-binding domain superfamily/Winged helix DNA-binding domain"/>
    <property type="match status" value="1"/>
</dbReference>
<dbReference type="InterPro" id="IPR036390">
    <property type="entry name" value="WH_DNA-bd_sf"/>
</dbReference>
<dbReference type="Proteomes" id="UP000004947">
    <property type="component" value="Unassembled WGS sequence"/>
</dbReference>
<dbReference type="eggNOG" id="COG1959">
    <property type="taxonomic scope" value="Bacteria"/>
</dbReference>
<dbReference type="STRING" id="313628.LNTAR_12596"/>
<dbReference type="RefSeq" id="WP_007278186.1">
    <property type="nucleotide sequence ID" value="NZ_ABCK01000006.1"/>
</dbReference>
<reference evidence="2 3" key="1">
    <citation type="journal article" date="2010" name="J. Bacteriol.">
        <title>Genome sequence of Lentisphaera araneosa HTCC2155T, the type species of the order Lentisphaerales in the phylum Lentisphaerae.</title>
        <authorList>
            <person name="Thrash J.C."/>
            <person name="Cho J.C."/>
            <person name="Vergin K.L."/>
            <person name="Morris R.M."/>
            <person name="Giovannoni S.J."/>
        </authorList>
    </citation>
    <scope>NUCLEOTIDE SEQUENCE [LARGE SCALE GENOMIC DNA]</scope>
    <source>
        <strain evidence="2 3">HTCC2155</strain>
    </source>
</reference>
<dbReference type="GO" id="GO:0003700">
    <property type="term" value="F:DNA-binding transcription factor activity"/>
    <property type="evidence" value="ECO:0007669"/>
    <property type="project" value="TreeGrafter"/>
</dbReference>
<keyword evidence="3" id="KW-1185">Reference proteome</keyword>
<evidence type="ECO:0000256" key="1">
    <source>
        <dbReference type="ARBA" id="ARBA00023125"/>
    </source>
</evidence>
<sequence length="132" mass="14907">MRLNLKTDYALRILLHAAKNKEKLITSTEVSERYNITQANVTQIVNALKKKGYLNVKRGRYGGGFTLSDPPEEMRIGNIIKDIEPDLDLVQCFNNERNTCPVIDSCKLAGLMYSGLNAFLEKMNEQTLADII</sequence>
<evidence type="ECO:0000313" key="2">
    <source>
        <dbReference type="EMBL" id="EDM28194.1"/>
    </source>
</evidence>
<dbReference type="AlphaFoldDB" id="A6DJX0"/>
<dbReference type="InterPro" id="IPR036388">
    <property type="entry name" value="WH-like_DNA-bd_sf"/>
</dbReference>
<dbReference type="PANTHER" id="PTHR33221">
    <property type="entry name" value="WINGED HELIX-TURN-HELIX TRANSCRIPTIONAL REGULATOR, RRF2 FAMILY"/>
    <property type="match status" value="1"/>
</dbReference>
<evidence type="ECO:0000313" key="3">
    <source>
        <dbReference type="Proteomes" id="UP000004947"/>
    </source>
</evidence>
<accession>A6DJX0</accession>